<dbReference type="EMBL" id="CP042301">
    <property type="protein sequence ID" value="QDZ02140.1"/>
    <property type="molecule type" value="Genomic_DNA"/>
</dbReference>
<sequence>MFRKILTVALIAASSTVALSLASEAYARDGGGPPPHVYRKLLKQQQARQQQPVSSIERETSANDKGSKQAPAKTSCRAAGGCQARGR</sequence>
<keyword evidence="4" id="KW-1185">Reference proteome</keyword>
<organism evidence="3 4">
    <name type="scientific">Nitratireductor mangrovi</name>
    <dbReference type="NCBI Taxonomy" id="2599600"/>
    <lineage>
        <taxon>Bacteria</taxon>
        <taxon>Pseudomonadati</taxon>
        <taxon>Pseudomonadota</taxon>
        <taxon>Alphaproteobacteria</taxon>
        <taxon>Hyphomicrobiales</taxon>
        <taxon>Phyllobacteriaceae</taxon>
        <taxon>Nitratireductor</taxon>
    </lineage>
</organism>
<feature type="chain" id="PRO_5022953266" evidence="2">
    <location>
        <begin position="28"/>
        <end position="87"/>
    </location>
</feature>
<feature type="signal peptide" evidence="2">
    <location>
        <begin position="1"/>
        <end position="27"/>
    </location>
</feature>
<dbReference type="Proteomes" id="UP000321389">
    <property type="component" value="Chromosome"/>
</dbReference>
<dbReference type="KEGG" id="niy:FQ775_18105"/>
<evidence type="ECO:0000313" key="3">
    <source>
        <dbReference type="EMBL" id="QDZ02140.1"/>
    </source>
</evidence>
<protein>
    <submittedName>
        <fullName evidence="3">Uncharacterized protein</fullName>
    </submittedName>
</protein>
<feature type="compositionally biased region" description="Basic and acidic residues" evidence="1">
    <location>
        <begin position="56"/>
        <end position="67"/>
    </location>
</feature>
<proteinExistence type="predicted"/>
<evidence type="ECO:0000256" key="1">
    <source>
        <dbReference type="SAM" id="MobiDB-lite"/>
    </source>
</evidence>
<evidence type="ECO:0000313" key="4">
    <source>
        <dbReference type="Proteomes" id="UP000321389"/>
    </source>
</evidence>
<keyword evidence="2" id="KW-0732">Signal</keyword>
<reference evidence="3" key="1">
    <citation type="submission" date="2020-04" db="EMBL/GenBank/DDBJ databases">
        <title>Nitratireductor sp. nov. isolated from mangrove soil.</title>
        <authorList>
            <person name="Ye Y."/>
        </authorList>
    </citation>
    <scope>NUCLEOTIDE SEQUENCE</scope>
    <source>
        <strain evidence="3">SY7</strain>
    </source>
</reference>
<accession>A0A5B8L3B5</accession>
<evidence type="ECO:0000256" key="2">
    <source>
        <dbReference type="SAM" id="SignalP"/>
    </source>
</evidence>
<dbReference type="AlphaFoldDB" id="A0A5B8L3B5"/>
<name>A0A5B8L3B5_9HYPH</name>
<gene>
    <name evidence="3" type="ORF">FQ775_18105</name>
</gene>
<feature type="region of interest" description="Disordered" evidence="1">
    <location>
        <begin position="42"/>
        <end position="87"/>
    </location>
</feature>
<dbReference type="RefSeq" id="WP_146300779.1">
    <property type="nucleotide sequence ID" value="NZ_CP042301.2"/>
</dbReference>